<name>A0A919QG57_9ACTN</name>
<organism evidence="1 2">
    <name type="scientific">Acrocarpospora phusangensis</name>
    <dbReference type="NCBI Taxonomy" id="1070424"/>
    <lineage>
        <taxon>Bacteria</taxon>
        <taxon>Bacillati</taxon>
        <taxon>Actinomycetota</taxon>
        <taxon>Actinomycetes</taxon>
        <taxon>Streptosporangiales</taxon>
        <taxon>Streptosporangiaceae</taxon>
        <taxon>Acrocarpospora</taxon>
    </lineage>
</organism>
<dbReference type="EMBL" id="BOOA01000033">
    <property type="protein sequence ID" value="GIH25855.1"/>
    <property type="molecule type" value="Genomic_DNA"/>
</dbReference>
<sequence length="138" mass="15147">MPTIVLFRTPSARQSRVRSRARGDGTHRVRQFVAPDVLQQETARSRPDRVVDVLVEVEHGEDEHSGGGGGADLPGRLDTVLDRHAHVHQDHVRLQAPGLGDRLHAVGGLTDDLHVRLRVQNQAEPGPEEVLVVGDEHP</sequence>
<accession>A0A919QG57</accession>
<reference evidence="1" key="1">
    <citation type="submission" date="2021-01" db="EMBL/GenBank/DDBJ databases">
        <title>Whole genome shotgun sequence of Acrocarpospora phusangensis NBRC 108782.</title>
        <authorList>
            <person name="Komaki H."/>
            <person name="Tamura T."/>
        </authorList>
    </citation>
    <scope>NUCLEOTIDE SEQUENCE</scope>
    <source>
        <strain evidence="1">NBRC 108782</strain>
    </source>
</reference>
<keyword evidence="2" id="KW-1185">Reference proteome</keyword>
<comment type="caution">
    <text evidence="1">The sequence shown here is derived from an EMBL/GenBank/DDBJ whole genome shotgun (WGS) entry which is preliminary data.</text>
</comment>
<dbReference type="AlphaFoldDB" id="A0A919QG57"/>
<protein>
    <submittedName>
        <fullName evidence="1">Uncharacterized protein</fullName>
    </submittedName>
</protein>
<proteinExistence type="predicted"/>
<dbReference type="Proteomes" id="UP000640052">
    <property type="component" value="Unassembled WGS sequence"/>
</dbReference>
<evidence type="ECO:0000313" key="2">
    <source>
        <dbReference type="Proteomes" id="UP000640052"/>
    </source>
</evidence>
<evidence type="ECO:0000313" key="1">
    <source>
        <dbReference type="EMBL" id="GIH25855.1"/>
    </source>
</evidence>
<gene>
    <name evidence="1" type="ORF">Aph01nite_41650</name>
</gene>